<organism evidence="1 2">
    <name type="scientific">Papaver atlanticum</name>
    <dbReference type="NCBI Taxonomy" id="357466"/>
    <lineage>
        <taxon>Eukaryota</taxon>
        <taxon>Viridiplantae</taxon>
        <taxon>Streptophyta</taxon>
        <taxon>Embryophyta</taxon>
        <taxon>Tracheophyta</taxon>
        <taxon>Spermatophyta</taxon>
        <taxon>Magnoliopsida</taxon>
        <taxon>Ranunculales</taxon>
        <taxon>Papaveraceae</taxon>
        <taxon>Papaveroideae</taxon>
        <taxon>Papaver</taxon>
    </lineage>
</organism>
<dbReference type="AlphaFoldDB" id="A0AAD4XB15"/>
<evidence type="ECO:0000313" key="1">
    <source>
        <dbReference type="EMBL" id="KAI3873468.1"/>
    </source>
</evidence>
<proteinExistence type="predicted"/>
<evidence type="ECO:0000313" key="2">
    <source>
        <dbReference type="Proteomes" id="UP001202328"/>
    </source>
</evidence>
<sequence>MSLVRNEKDKTANSYLRLSEEQNVIYGKRMMEFLGAIDNVKDLQLSSGFLE</sequence>
<dbReference type="Proteomes" id="UP001202328">
    <property type="component" value="Unassembled WGS sequence"/>
</dbReference>
<accession>A0AAD4XB15</accession>
<comment type="caution">
    <text evidence="1">The sequence shown here is derived from an EMBL/GenBank/DDBJ whole genome shotgun (WGS) entry which is preliminary data.</text>
</comment>
<name>A0AAD4XB15_9MAGN</name>
<feature type="non-terminal residue" evidence="1">
    <location>
        <position position="51"/>
    </location>
</feature>
<reference evidence="1" key="1">
    <citation type="submission" date="2022-04" db="EMBL/GenBank/DDBJ databases">
        <title>A functionally conserved STORR gene fusion in Papaver species that diverged 16.8 million years ago.</title>
        <authorList>
            <person name="Catania T."/>
        </authorList>
    </citation>
    <scope>NUCLEOTIDE SEQUENCE</scope>
    <source>
        <strain evidence="1">S-188037</strain>
    </source>
</reference>
<dbReference type="EMBL" id="JAJJMB010012776">
    <property type="protein sequence ID" value="KAI3873468.1"/>
    <property type="molecule type" value="Genomic_DNA"/>
</dbReference>
<keyword evidence="2" id="KW-1185">Reference proteome</keyword>
<protein>
    <submittedName>
        <fullName evidence="1">Uncharacterized protein</fullName>
    </submittedName>
</protein>
<gene>
    <name evidence="1" type="ORF">MKW98_008120</name>
</gene>